<name>A0A6B9L9Z2_9CAUD</name>
<evidence type="ECO:0000313" key="2">
    <source>
        <dbReference type="EMBL" id="QHB37783.1"/>
    </source>
</evidence>
<dbReference type="RefSeq" id="YP_009949992.1">
    <property type="nucleotide sequence ID" value="NC_051586.1"/>
</dbReference>
<dbReference type="GeneID" id="60321402"/>
<gene>
    <name evidence="2" type="primary">42</name>
    <name evidence="2" type="ORF">PBI_IMVUBU_42</name>
</gene>
<keyword evidence="3" id="KW-1185">Reference proteome</keyword>
<feature type="compositionally biased region" description="Low complexity" evidence="1">
    <location>
        <begin position="13"/>
        <end position="25"/>
    </location>
</feature>
<dbReference type="EMBL" id="MN813693">
    <property type="protein sequence ID" value="QHB37783.1"/>
    <property type="molecule type" value="Genomic_DNA"/>
</dbReference>
<reference evidence="2 3" key="1">
    <citation type="submission" date="2019-12" db="EMBL/GenBank/DDBJ databases">
        <authorList>
            <person name="Garlena R.A."/>
            <person name="Russell D.A."/>
            <person name="Pope W.H."/>
            <person name="Jacobs-Sera D."/>
            <person name="Hatfull G.F."/>
        </authorList>
    </citation>
    <scope>NUCLEOTIDE SEQUENCE [LARGE SCALE GENOMIC DNA]</scope>
</reference>
<dbReference type="Proteomes" id="UP000464404">
    <property type="component" value="Segment"/>
</dbReference>
<sequence>MSSPFNKKGGGAATATKSAPAAAAKDASDDPTKADVTSVGGDTPIKGDPFAGGVADPGGSGGYKPGHFMGQLVLMHFTEVGRMKTVNSGNEEDGKSPFTRVDLIPLTLPDEFGFTNKYGEYEECDPFEVGERLDDNLFFNKPLVREGKRALDRNIAWVLGRIQKGQRKEGQDAPVILVAATEEDKAIFEAWRQQAAAAK</sequence>
<accession>A0A6B9L9Z2</accession>
<dbReference type="KEGG" id="vg:60321402"/>
<evidence type="ECO:0000256" key="1">
    <source>
        <dbReference type="SAM" id="MobiDB-lite"/>
    </source>
</evidence>
<organism evidence="2 3">
    <name type="scientific">Mycobacterium phage Imvubu</name>
    <dbReference type="NCBI Taxonomy" id="2686233"/>
    <lineage>
        <taxon>Viruses</taxon>
        <taxon>Duplodnaviria</taxon>
        <taxon>Heunggongvirae</taxon>
        <taxon>Uroviricota</taxon>
        <taxon>Caudoviricetes</taxon>
        <taxon>Bclasvirinae</taxon>
        <taxon>Imvubuvirus</taxon>
        <taxon>Imvubuvirus imvubu</taxon>
    </lineage>
</organism>
<protein>
    <submittedName>
        <fullName evidence="2">Uncharacterized protein</fullName>
    </submittedName>
</protein>
<proteinExistence type="predicted"/>
<evidence type="ECO:0000313" key="3">
    <source>
        <dbReference type="Proteomes" id="UP000464404"/>
    </source>
</evidence>
<feature type="region of interest" description="Disordered" evidence="1">
    <location>
        <begin position="1"/>
        <end position="58"/>
    </location>
</feature>